<evidence type="ECO:0000256" key="2">
    <source>
        <dbReference type="ARBA" id="ARBA00023125"/>
    </source>
</evidence>
<reference evidence="6" key="1">
    <citation type="submission" date="2022-10" db="EMBL/GenBank/DDBJ databases">
        <title>The complete genomes of actinobacterial strains from the NBC collection.</title>
        <authorList>
            <person name="Joergensen T.S."/>
            <person name="Alvarez Arevalo M."/>
            <person name="Sterndorff E.B."/>
            <person name="Faurdal D."/>
            <person name="Vuksanovic O."/>
            <person name="Mourched A.-S."/>
            <person name="Charusanti P."/>
            <person name="Shaw S."/>
            <person name="Blin K."/>
            <person name="Weber T."/>
        </authorList>
    </citation>
    <scope>NUCLEOTIDE SEQUENCE</scope>
    <source>
        <strain evidence="6">NBC_01393</strain>
    </source>
</reference>
<dbReference type="Pfam" id="PF00440">
    <property type="entry name" value="TetR_N"/>
    <property type="match status" value="1"/>
</dbReference>
<dbReference type="PROSITE" id="PS01081">
    <property type="entry name" value="HTH_TETR_1"/>
    <property type="match status" value="1"/>
</dbReference>
<dbReference type="SUPFAM" id="SSF46689">
    <property type="entry name" value="Homeodomain-like"/>
    <property type="match status" value="1"/>
</dbReference>
<gene>
    <name evidence="6" type="ORF">OG699_00785</name>
    <name evidence="7" type="ORF">OG699_44480</name>
</gene>
<dbReference type="InterPro" id="IPR001647">
    <property type="entry name" value="HTH_TetR"/>
</dbReference>
<dbReference type="InterPro" id="IPR047923">
    <property type="entry name" value="ArpA-like"/>
</dbReference>
<keyword evidence="2 4" id="KW-0238">DNA-binding</keyword>
<organism evidence="6">
    <name type="scientific">Streptomyces sp. NBC_01393</name>
    <dbReference type="NCBI Taxonomy" id="2903851"/>
    <lineage>
        <taxon>Bacteria</taxon>
        <taxon>Bacillati</taxon>
        <taxon>Actinomycetota</taxon>
        <taxon>Actinomycetes</taxon>
        <taxon>Kitasatosporales</taxon>
        <taxon>Streptomycetaceae</taxon>
        <taxon>Streptomyces</taxon>
    </lineage>
</organism>
<dbReference type="InterPro" id="IPR050109">
    <property type="entry name" value="HTH-type_TetR-like_transc_reg"/>
</dbReference>
<dbReference type="EMBL" id="CP109546">
    <property type="protein sequence ID" value="WTZ14386.1"/>
    <property type="molecule type" value="Genomic_DNA"/>
</dbReference>
<dbReference type="InterPro" id="IPR036271">
    <property type="entry name" value="Tet_transcr_reg_TetR-rel_C_sf"/>
</dbReference>
<evidence type="ECO:0000313" key="6">
    <source>
        <dbReference type="EMBL" id="WTZ06701.1"/>
    </source>
</evidence>
<dbReference type="GO" id="GO:0003700">
    <property type="term" value="F:DNA-binding transcription factor activity"/>
    <property type="evidence" value="ECO:0007669"/>
    <property type="project" value="TreeGrafter"/>
</dbReference>
<feature type="domain" description="HTH tetR-type" evidence="5">
    <location>
        <begin position="6"/>
        <end position="66"/>
    </location>
</feature>
<keyword evidence="3" id="KW-0804">Transcription</keyword>
<dbReference type="NCBIfam" id="NF041196">
    <property type="entry name" value="ScbR_bind_reg"/>
    <property type="match status" value="1"/>
</dbReference>
<name>A0AAU3HQY1_9ACTN</name>
<evidence type="ECO:0000259" key="5">
    <source>
        <dbReference type="PROSITE" id="PS50977"/>
    </source>
</evidence>
<dbReference type="SUPFAM" id="SSF48498">
    <property type="entry name" value="Tetracyclin repressor-like, C-terminal domain"/>
    <property type="match status" value="1"/>
</dbReference>
<dbReference type="PANTHER" id="PTHR30055:SF234">
    <property type="entry name" value="HTH-TYPE TRANSCRIPTIONAL REGULATOR BETI"/>
    <property type="match status" value="1"/>
</dbReference>
<sequence length="214" mass="23199">MQARSERTRRRLVRAGAQMFNRNGYASATLGQIAQAAGLTKGALYFHFASKDGLADAVQEQGHAVLRDFVHGQREAGVPPVQALIDMTHWLAWMLHEDAVIRASFRITDECAGRQPPVTDFHQAWIIEVLRLIGRAREAGQLRGHTFADGPETLLSAAVCGIGVLSGTGMPYPELRRRVAALWDSLLASLVPAEHAGRYDVHASALTADLVAAG</sequence>
<keyword evidence="1" id="KW-0805">Transcription regulation</keyword>
<dbReference type="InterPro" id="IPR009057">
    <property type="entry name" value="Homeodomain-like_sf"/>
</dbReference>
<feature type="DNA-binding region" description="H-T-H motif" evidence="4">
    <location>
        <begin position="29"/>
        <end position="48"/>
    </location>
</feature>
<dbReference type="Gene3D" id="1.10.357.10">
    <property type="entry name" value="Tetracycline Repressor, domain 2"/>
    <property type="match status" value="1"/>
</dbReference>
<evidence type="ECO:0000256" key="1">
    <source>
        <dbReference type="ARBA" id="ARBA00023015"/>
    </source>
</evidence>
<protein>
    <submittedName>
        <fullName evidence="6">TetR/AcrR family transcriptional regulator</fullName>
    </submittedName>
</protein>
<dbReference type="GO" id="GO:0000976">
    <property type="term" value="F:transcription cis-regulatory region binding"/>
    <property type="evidence" value="ECO:0007669"/>
    <property type="project" value="TreeGrafter"/>
</dbReference>
<accession>A0AAU3HQY1</accession>
<dbReference type="PANTHER" id="PTHR30055">
    <property type="entry name" value="HTH-TYPE TRANSCRIPTIONAL REGULATOR RUTR"/>
    <property type="match status" value="1"/>
</dbReference>
<dbReference type="PRINTS" id="PR00455">
    <property type="entry name" value="HTHTETR"/>
</dbReference>
<proteinExistence type="predicted"/>
<dbReference type="AlphaFoldDB" id="A0AAU3HQY1"/>
<dbReference type="EMBL" id="CP109546">
    <property type="protein sequence ID" value="WTZ06701.1"/>
    <property type="molecule type" value="Genomic_DNA"/>
</dbReference>
<evidence type="ECO:0000256" key="3">
    <source>
        <dbReference type="ARBA" id="ARBA00023163"/>
    </source>
</evidence>
<evidence type="ECO:0000313" key="7">
    <source>
        <dbReference type="EMBL" id="WTZ14386.1"/>
    </source>
</evidence>
<dbReference type="PROSITE" id="PS50977">
    <property type="entry name" value="HTH_TETR_2"/>
    <property type="match status" value="1"/>
</dbReference>
<dbReference type="InterPro" id="IPR023772">
    <property type="entry name" value="DNA-bd_HTH_TetR-type_CS"/>
</dbReference>
<evidence type="ECO:0000256" key="4">
    <source>
        <dbReference type="PROSITE-ProRule" id="PRU00335"/>
    </source>
</evidence>